<dbReference type="EMBL" id="JACMSC010000005">
    <property type="protein sequence ID" value="KAG6521933.1"/>
    <property type="molecule type" value="Genomic_DNA"/>
</dbReference>
<dbReference type="Proteomes" id="UP000734854">
    <property type="component" value="Unassembled WGS sequence"/>
</dbReference>
<dbReference type="AlphaFoldDB" id="A0A8J5HHB4"/>
<dbReference type="PANTHER" id="PTHR34544:SF3">
    <property type="entry name" value="OS07G0155200 PROTEIN"/>
    <property type="match status" value="1"/>
</dbReference>
<evidence type="ECO:0000313" key="3">
    <source>
        <dbReference type="Proteomes" id="UP000734854"/>
    </source>
</evidence>
<comment type="caution">
    <text evidence="2">The sequence shown here is derived from an EMBL/GenBank/DDBJ whole genome shotgun (WGS) entry which is preliminary data.</text>
</comment>
<evidence type="ECO:0000313" key="2">
    <source>
        <dbReference type="EMBL" id="KAG6521933.1"/>
    </source>
</evidence>
<proteinExistence type="predicted"/>
<evidence type="ECO:0000259" key="1">
    <source>
        <dbReference type="Pfam" id="PF25498"/>
    </source>
</evidence>
<dbReference type="PANTHER" id="PTHR34544">
    <property type="entry name" value="OSJNBA0006B20.18 PROTEIN"/>
    <property type="match status" value="1"/>
</dbReference>
<organism evidence="2 3">
    <name type="scientific">Zingiber officinale</name>
    <name type="common">Ginger</name>
    <name type="synonym">Amomum zingiber</name>
    <dbReference type="NCBI Taxonomy" id="94328"/>
    <lineage>
        <taxon>Eukaryota</taxon>
        <taxon>Viridiplantae</taxon>
        <taxon>Streptophyta</taxon>
        <taxon>Embryophyta</taxon>
        <taxon>Tracheophyta</taxon>
        <taxon>Spermatophyta</taxon>
        <taxon>Magnoliopsida</taxon>
        <taxon>Liliopsida</taxon>
        <taxon>Zingiberales</taxon>
        <taxon>Zingiberaceae</taxon>
        <taxon>Zingiber</taxon>
    </lineage>
</organism>
<dbReference type="Pfam" id="PF25498">
    <property type="entry name" value="DUF7912"/>
    <property type="match status" value="1"/>
</dbReference>
<name>A0A8J5HHB4_ZINOF</name>
<keyword evidence="3" id="KW-1185">Reference proteome</keyword>
<protein>
    <recommendedName>
        <fullName evidence="1">DUF7912 domain-containing protein</fullName>
    </recommendedName>
</protein>
<gene>
    <name evidence="2" type="ORF">ZIOFF_019067</name>
</gene>
<reference evidence="2 3" key="1">
    <citation type="submission" date="2020-08" db="EMBL/GenBank/DDBJ databases">
        <title>Plant Genome Project.</title>
        <authorList>
            <person name="Zhang R.-G."/>
        </authorList>
    </citation>
    <scope>NUCLEOTIDE SEQUENCE [LARGE SCALE GENOMIC DNA]</scope>
    <source>
        <tissue evidence="2">Rhizome</tissue>
    </source>
</reference>
<sequence length="246" mass="28055">MVFPVPYLHFLFVRPKCVRSTTIILSFADESEDEEWVIEWEEEDSADPLIGDGGDGGGIVLGDAKWGERALSVAREVLNLHFSEDLVLFAFKVSPRGYVYVRLDKLTNKYGCPNIEEIKKFNSLYKTRLDEIIESGEIPLDLAIEVSSPGAERLLKVPEDLDRFRDMPLRANYLEQAIEPKRHQEKDGVFLIDSFDIESGSCVWKLADVRENRGEAGKGRGLSRRQKDWRLELPFGAIKMLTLYLS</sequence>
<dbReference type="InterPro" id="IPR057234">
    <property type="entry name" value="DUF7912"/>
</dbReference>
<feature type="domain" description="DUF7912" evidence="1">
    <location>
        <begin position="154"/>
        <end position="244"/>
    </location>
</feature>
<accession>A0A8J5HHB4</accession>